<dbReference type="InterPro" id="IPR009743">
    <property type="entry name" value="Hs1pro-1_C"/>
</dbReference>
<comment type="caution">
    <text evidence="2">The sequence shown here is derived from an EMBL/GenBank/DDBJ whole genome shotgun (WGS) entry which is preliminary data.</text>
</comment>
<reference evidence="2" key="2">
    <citation type="submission" date="2020-08" db="EMBL/GenBank/DDBJ databases">
        <title>Plant Genome Project.</title>
        <authorList>
            <person name="Zhang R.-G."/>
        </authorList>
    </citation>
    <scope>NUCLEOTIDE SEQUENCE</scope>
    <source>
        <strain evidence="2">Huo1</strain>
        <tissue evidence="2">Leaf</tissue>
    </source>
</reference>
<dbReference type="GO" id="GO:0020037">
    <property type="term" value="F:heme binding"/>
    <property type="evidence" value="ECO:0007669"/>
    <property type="project" value="InterPro"/>
</dbReference>
<dbReference type="GO" id="GO:0046872">
    <property type="term" value="F:metal ion binding"/>
    <property type="evidence" value="ECO:0007669"/>
    <property type="project" value="InterPro"/>
</dbReference>
<protein>
    <recommendedName>
        <fullName evidence="1">Hs1pro-1 C-terminal domain-containing protein</fullName>
    </recommendedName>
</protein>
<evidence type="ECO:0000313" key="2">
    <source>
        <dbReference type="EMBL" id="KAG6398301.1"/>
    </source>
</evidence>
<dbReference type="AlphaFoldDB" id="A0A8X8WP50"/>
<evidence type="ECO:0000259" key="1">
    <source>
        <dbReference type="Pfam" id="PF07014"/>
    </source>
</evidence>
<dbReference type="PANTHER" id="PTHR34795">
    <property type="entry name" value="NEMATODE RESISTANCE PROTEIN-LIKE HSPRO1"/>
    <property type="match status" value="1"/>
</dbReference>
<dbReference type="PANTHER" id="PTHR34795:SF1">
    <property type="entry name" value="NEMATODE RESISTANCE PROTEIN-LIKE HSPRO1"/>
    <property type="match status" value="1"/>
</dbReference>
<keyword evidence="3" id="KW-1185">Reference proteome</keyword>
<sequence>MRQIEIIAELCEDDEDDCKLICKPAAVHALKRCLNDDVESKNFENQTVYSTHQIEDLHLLMDSGDFLQLKNKLMIKPSSDSELFCFRSRELVEITKSSKDLKHTMPAVLEVEVEVEVEVDPTGGPRIQNAAMELYRRKEDFAKIHLMQAVEATVKRFYFGYKQLLAVVMGSLEAKGNVESDDLLSLIFMEPTYFPSLDAAKTFLRERWSHEAAGL</sequence>
<dbReference type="SUPFAM" id="SSF140959">
    <property type="entry name" value="Indolic compounds 2,3-dioxygenase-like"/>
    <property type="match status" value="1"/>
</dbReference>
<dbReference type="Proteomes" id="UP000298416">
    <property type="component" value="Unassembled WGS sequence"/>
</dbReference>
<reference evidence="2" key="1">
    <citation type="submission" date="2018-01" db="EMBL/GenBank/DDBJ databases">
        <authorList>
            <person name="Mao J.F."/>
        </authorList>
    </citation>
    <scope>NUCLEOTIDE SEQUENCE</scope>
    <source>
        <strain evidence="2">Huo1</strain>
        <tissue evidence="2">Leaf</tissue>
    </source>
</reference>
<gene>
    <name evidence="2" type="ORF">SASPL_139757</name>
</gene>
<dbReference type="InterPro" id="IPR037217">
    <property type="entry name" value="Trp/Indoleamine_2_3_dOase-like"/>
</dbReference>
<evidence type="ECO:0000313" key="3">
    <source>
        <dbReference type="Proteomes" id="UP000298416"/>
    </source>
</evidence>
<accession>A0A8X8WP50</accession>
<dbReference type="GO" id="GO:0019441">
    <property type="term" value="P:L-tryptophan catabolic process to kynurenine"/>
    <property type="evidence" value="ECO:0007669"/>
    <property type="project" value="InterPro"/>
</dbReference>
<dbReference type="EMBL" id="PNBA02000015">
    <property type="protein sequence ID" value="KAG6398301.1"/>
    <property type="molecule type" value="Genomic_DNA"/>
</dbReference>
<organism evidence="2">
    <name type="scientific">Salvia splendens</name>
    <name type="common">Scarlet sage</name>
    <dbReference type="NCBI Taxonomy" id="180675"/>
    <lineage>
        <taxon>Eukaryota</taxon>
        <taxon>Viridiplantae</taxon>
        <taxon>Streptophyta</taxon>
        <taxon>Embryophyta</taxon>
        <taxon>Tracheophyta</taxon>
        <taxon>Spermatophyta</taxon>
        <taxon>Magnoliopsida</taxon>
        <taxon>eudicotyledons</taxon>
        <taxon>Gunneridae</taxon>
        <taxon>Pentapetalae</taxon>
        <taxon>asterids</taxon>
        <taxon>lamiids</taxon>
        <taxon>Lamiales</taxon>
        <taxon>Lamiaceae</taxon>
        <taxon>Nepetoideae</taxon>
        <taxon>Mentheae</taxon>
        <taxon>Salviinae</taxon>
        <taxon>Salvia</taxon>
        <taxon>Salvia subgen. Calosphace</taxon>
        <taxon>core Calosphace</taxon>
    </lineage>
</organism>
<name>A0A8X8WP50_SALSN</name>
<feature type="domain" description="Hs1pro-1 C-terminal" evidence="1">
    <location>
        <begin position="53"/>
        <end position="210"/>
    </location>
</feature>
<dbReference type="InterPro" id="IPR038759">
    <property type="entry name" value="HSPRO1/HSPRO2"/>
</dbReference>
<dbReference type="Pfam" id="PF07014">
    <property type="entry name" value="Hs1pro-1_C"/>
    <property type="match status" value="1"/>
</dbReference>
<proteinExistence type="predicted"/>